<gene>
    <name evidence="1" type="ORF">E2C01_066536</name>
</gene>
<organism evidence="1 2">
    <name type="scientific">Portunus trituberculatus</name>
    <name type="common">Swimming crab</name>
    <name type="synonym">Neptunus trituberculatus</name>
    <dbReference type="NCBI Taxonomy" id="210409"/>
    <lineage>
        <taxon>Eukaryota</taxon>
        <taxon>Metazoa</taxon>
        <taxon>Ecdysozoa</taxon>
        <taxon>Arthropoda</taxon>
        <taxon>Crustacea</taxon>
        <taxon>Multicrustacea</taxon>
        <taxon>Malacostraca</taxon>
        <taxon>Eumalacostraca</taxon>
        <taxon>Eucarida</taxon>
        <taxon>Decapoda</taxon>
        <taxon>Pleocyemata</taxon>
        <taxon>Brachyura</taxon>
        <taxon>Eubrachyura</taxon>
        <taxon>Portunoidea</taxon>
        <taxon>Portunidae</taxon>
        <taxon>Portuninae</taxon>
        <taxon>Portunus</taxon>
    </lineage>
</organism>
<dbReference type="AlphaFoldDB" id="A0A5B7HU35"/>
<name>A0A5B7HU35_PORTR</name>
<reference evidence="1 2" key="1">
    <citation type="submission" date="2019-05" db="EMBL/GenBank/DDBJ databases">
        <title>Another draft genome of Portunus trituberculatus and its Hox gene families provides insights of decapod evolution.</title>
        <authorList>
            <person name="Jeong J.-H."/>
            <person name="Song I."/>
            <person name="Kim S."/>
            <person name="Choi T."/>
            <person name="Kim D."/>
            <person name="Ryu S."/>
            <person name="Kim W."/>
        </authorList>
    </citation>
    <scope>NUCLEOTIDE SEQUENCE [LARGE SCALE GENOMIC DNA]</scope>
    <source>
        <tissue evidence="1">Muscle</tissue>
    </source>
</reference>
<protein>
    <submittedName>
        <fullName evidence="1">Uncharacterized protein</fullName>
    </submittedName>
</protein>
<proteinExistence type="predicted"/>
<dbReference type="Proteomes" id="UP000324222">
    <property type="component" value="Unassembled WGS sequence"/>
</dbReference>
<keyword evidence="2" id="KW-1185">Reference proteome</keyword>
<sequence>MIVQKNVMANILITLEDSSFNVRVVVAPQFLESVCICVDEDLHNDVFCHVSLFLNLPLNLCVR</sequence>
<comment type="caution">
    <text evidence="1">The sequence shown here is derived from an EMBL/GenBank/DDBJ whole genome shotgun (WGS) entry which is preliminary data.</text>
</comment>
<dbReference type="EMBL" id="VSRR010034374">
    <property type="protein sequence ID" value="MPC72238.1"/>
    <property type="molecule type" value="Genomic_DNA"/>
</dbReference>
<evidence type="ECO:0000313" key="1">
    <source>
        <dbReference type="EMBL" id="MPC72238.1"/>
    </source>
</evidence>
<evidence type="ECO:0000313" key="2">
    <source>
        <dbReference type="Proteomes" id="UP000324222"/>
    </source>
</evidence>
<accession>A0A5B7HU35</accession>